<evidence type="ECO:0000313" key="2">
    <source>
        <dbReference type="Proteomes" id="UP000324222"/>
    </source>
</evidence>
<gene>
    <name evidence="1" type="ORF">E2C01_037348</name>
</gene>
<reference evidence="1 2" key="1">
    <citation type="submission" date="2019-05" db="EMBL/GenBank/DDBJ databases">
        <title>Another draft genome of Portunus trituberculatus and its Hox gene families provides insights of decapod evolution.</title>
        <authorList>
            <person name="Jeong J.-H."/>
            <person name="Song I."/>
            <person name="Kim S."/>
            <person name="Choi T."/>
            <person name="Kim D."/>
            <person name="Ryu S."/>
            <person name="Kim W."/>
        </authorList>
    </citation>
    <scope>NUCLEOTIDE SEQUENCE [LARGE SCALE GENOMIC DNA]</scope>
    <source>
        <tissue evidence="1">Muscle</tissue>
    </source>
</reference>
<evidence type="ECO:0000313" key="1">
    <source>
        <dbReference type="EMBL" id="MPC43696.1"/>
    </source>
</evidence>
<dbReference type="EMBL" id="VSRR010005948">
    <property type="protein sequence ID" value="MPC43696.1"/>
    <property type="molecule type" value="Genomic_DNA"/>
</dbReference>
<sequence>MGPTFGASRRRREEERRHWYPHRCVGVSGTGGVLGRLTGTCSMSDTVGREAQQSASQRQPPAVSLLVTTAGAPICLPGRRCFSETVRGEILSGL</sequence>
<name>A0A5B7FEE7_PORTR</name>
<comment type="caution">
    <text evidence="1">The sequence shown here is derived from an EMBL/GenBank/DDBJ whole genome shotgun (WGS) entry which is preliminary data.</text>
</comment>
<keyword evidence="2" id="KW-1185">Reference proteome</keyword>
<dbReference type="Proteomes" id="UP000324222">
    <property type="component" value="Unassembled WGS sequence"/>
</dbReference>
<protein>
    <submittedName>
        <fullName evidence="1">Uncharacterized protein</fullName>
    </submittedName>
</protein>
<organism evidence="1 2">
    <name type="scientific">Portunus trituberculatus</name>
    <name type="common">Swimming crab</name>
    <name type="synonym">Neptunus trituberculatus</name>
    <dbReference type="NCBI Taxonomy" id="210409"/>
    <lineage>
        <taxon>Eukaryota</taxon>
        <taxon>Metazoa</taxon>
        <taxon>Ecdysozoa</taxon>
        <taxon>Arthropoda</taxon>
        <taxon>Crustacea</taxon>
        <taxon>Multicrustacea</taxon>
        <taxon>Malacostraca</taxon>
        <taxon>Eumalacostraca</taxon>
        <taxon>Eucarida</taxon>
        <taxon>Decapoda</taxon>
        <taxon>Pleocyemata</taxon>
        <taxon>Brachyura</taxon>
        <taxon>Eubrachyura</taxon>
        <taxon>Portunoidea</taxon>
        <taxon>Portunidae</taxon>
        <taxon>Portuninae</taxon>
        <taxon>Portunus</taxon>
    </lineage>
</organism>
<proteinExistence type="predicted"/>
<dbReference type="AlphaFoldDB" id="A0A5B7FEE7"/>
<accession>A0A5B7FEE7</accession>